<evidence type="ECO:0000313" key="1">
    <source>
        <dbReference type="EMBL" id="KAJ7193435.1"/>
    </source>
</evidence>
<dbReference type="EMBL" id="JARJCW010000108">
    <property type="protein sequence ID" value="KAJ7193435.1"/>
    <property type="molecule type" value="Genomic_DNA"/>
</dbReference>
<gene>
    <name evidence="1" type="ORF">GGX14DRAFT_588692</name>
</gene>
<dbReference type="Proteomes" id="UP001219525">
    <property type="component" value="Unassembled WGS sequence"/>
</dbReference>
<keyword evidence="2" id="KW-1185">Reference proteome</keyword>
<dbReference type="InterPro" id="IPR050585">
    <property type="entry name" value="Xaa-Pro_dipeptidyl-ppase/CocE"/>
</dbReference>
<feature type="non-terminal residue" evidence="1">
    <location>
        <position position="359"/>
    </location>
</feature>
<reference evidence="1" key="1">
    <citation type="submission" date="2023-03" db="EMBL/GenBank/DDBJ databases">
        <title>Massive genome expansion in bonnet fungi (Mycena s.s.) driven by repeated elements and novel gene families across ecological guilds.</title>
        <authorList>
            <consortium name="Lawrence Berkeley National Laboratory"/>
            <person name="Harder C.B."/>
            <person name="Miyauchi S."/>
            <person name="Viragh M."/>
            <person name="Kuo A."/>
            <person name="Thoen E."/>
            <person name="Andreopoulos B."/>
            <person name="Lu D."/>
            <person name="Skrede I."/>
            <person name="Drula E."/>
            <person name="Henrissat B."/>
            <person name="Morin E."/>
            <person name="Kohler A."/>
            <person name="Barry K."/>
            <person name="LaButti K."/>
            <person name="Morin E."/>
            <person name="Salamov A."/>
            <person name="Lipzen A."/>
            <person name="Mereny Z."/>
            <person name="Hegedus B."/>
            <person name="Baldrian P."/>
            <person name="Stursova M."/>
            <person name="Weitz H."/>
            <person name="Taylor A."/>
            <person name="Grigoriev I.V."/>
            <person name="Nagy L.G."/>
            <person name="Martin F."/>
            <person name="Kauserud H."/>
        </authorList>
    </citation>
    <scope>NUCLEOTIDE SEQUENCE</scope>
    <source>
        <strain evidence="1">9144</strain>
    </source>
</reference>
<accession>A0AAD6UVE2</accession>
<name>A0AAD6UVE2_9AGAR</name>
<dbReference type="PANTHER" id="PTHR43056">
    <property type="entry name" value="PEPTIDASE S9 PROLYL OLIGOPEPTIDASE"/>
    <property type="match status" value="1"/>
</dbReference>
<dbReference type="PANTHER" id="PTHR43056:SF5">
    <property type="entry name" value="PEPTIDASE S9 PROLYL OLIGOPEPTIDASE CATALYTIC DOMAIN-CONTAINING PROTEIN"/>
    <property type="match status" value="1"/>
</dbReference>
<sequence length="359" mass="38928">MSPSNAPQTAPYGTWESPLSAAMVAQLAVPVEDVLVDAVTQKIYYLEKRPEEGGRNVLVAASDGADVFGCQWDARTSVHSYGEASAANLSIKIYTVDLRAAFKSPKAITAAKACRFSSFAFHPGMREPVVCVMEDHTKPAPQDIVNTLVCLDSRTLTEKPTPFISGTDFYTSPTFNADGTLLTWTQWANPDMPWDGEQIYAAAVRLGHHAGGLPLAPDYLPPTRVASRPSAISAVQPTWISHHTLMFCSDESSFQSPFVATISVEDKTVNARAVLTESVLEDFADPPWSLGVSNFAPLDETAALFVAYKAGRSLLYVVTIDGDCTEVPSPYVQIERMRRVGPGKVVFLGSPADRPREIV</sequence>
<organism evidence="1 2">
    <name type="scientific">Mycena pura</name>
    <dbReference type="NCBI Taxonomy" id="153505"/>
    <lineage>
        <taxon>Eukaryota</taxon>
        <taxon>Fungi</taxon>
        <taxon>Dikarya</taxon>
        <taxon>Basidiomycota</taxon>
        <taxon>Agaricomycotina</taxon>
        <taxon>Agaricomycetes</taxon>
        <taxon>Agaricomycetidae</taxon>
        <taxon>Agaricales</taxon>
        <taxon>Marasmiineae</taxon>
        <taxon>Mycenaceae</taxon>
        <taxon>Mycena</taxon>
    </lineage>
</organism>
<dbReference type="AlphaFoldDB" id="A0AAD6UVE2"/>
<dbReference type="SUPFAM" id="SSF69322">
    <property type="entry name" value="Tricorn protease domain 2"/>
    <property type="match status" value="1"/>
</dbReference>
<protein>
    <submittedName>
        <fullName evidence="1">Uncharacterized protein</fullName>
    </submittedName>
</protein>
<comment type="caution">
    <text evidence="1">The sequence shown here is derived from an EMBL/GenBank/DDBJ whole genome shotgun (WGS) entry which is preliminary data.</text>
</comment>
<evidence type="ECO:0000313" key="2">
    <source>
        <dbReference type="Proteomes" id="UP001219525"/>
    </source>
</evidence>
<proteinExistence type="predicted"/>